<dbReference type="RefSeq" id="XP_025073082.1">
    <property type="nucleotide sequence ID" value="XM_025217297.1"/>
</dbReference>
<evidence type="ECO:0000313" key="10">
    <source>
        <dbReference type="RefSeq" id="XP_025073082.1"/>
    </source>
</evidence>
<dbReference type="SUPFAM" id="SSF63411">
    <property type="entry name" value="LuxS/MPP-like metallohydrolase"/>
    <property type="match status" value="2"/>
</dbReference>
<keyword evidence="6" id="KW-0482">Metalloprotease</keyword>
<evidence type="ECO:0000256" key="5">
    <source>
        <dbReference type="ARBA" id="ARBA00022833"/>
    </source>
</evidence>
<dbReference type="FunFam" id="3.30.830.10:FF:000005">
    <property type="entry name" value="nardilysin isoform X1"/>
    <property type="match status" value="1"/>
</dbReference>
<dbReference type="PANTHER" id="PTHR43690:SF18">
    <property type="entry name" value="INSULIN-DEGRADING ENZYME-RELATED"/>
    <property type="match status" value="1"/>
</dbReference>
<evidence type="ECO:0000256" key="6">
    <source>
        <dbReference type="ARBA" id="ARBA00023049"/>
    </source>
</evidence>
<keyword evidence="5" id="KW-0862">Zinc</keyword>
<keyword evidence="9" id="KW-1185">Reference proteome</keyword>
<dbReference type="GO" id="GO:0005739">
    <property type="term" value="C:mitochondrion"/>
    <property type="evidence" value="ECO:0007669"/>
    <property type="project" value="TreeGrafter"/>
</dbReference>
<evidence type="ECO:0000256" key="3">
    <source>
        <dbReference type="ARBA" id="ARBA00022723"/>
    </source>
</evidence>
<comment type="similarity">
    <text evidence="1">Belongs to the peptidase M16 family.</text>
</comment>
<dbReference type="GO" id="GO:0046872">
    <property type="term" value="F:metal ion binding"/>
    <property type="evidence" value="ECO:0007669"/>
    <property type="project" value="UniProtKB-KW"/>
</dbReference>
<dbReference type="InterPro" id="IPR032632">
    <property type="entry name" value="Peptidase_M16_M"/>
</dbReference>
<evidence type="ECO:0000256" key="1">
    <source>
        <dbReference type="ARBA" id="ARBA00007261"/>
    </source>
</evidence>
<dbReference type="GO" id="GO:0043171">
    <property type="term" value="P:peptide catabolic process"/>
    <property type="evidence" value="ECO:0007669"/>
    <property type="project" value="TreeGrafter"/>
</dbReference>
<proteinExistence type="inferred from homology"/>
<dbReference type="InterPro" id="IPR011249">
    <property type="entry name" value="Metalloenz_LuxS/M16"/>
</dbReference>
<dbReference type="AlphaFoldDB" id="A0A8N1S4R0"/>
<feature type="domain" description="Peptidase M16 middle/third" evidence="8">
    <location>
        <begin position="150"/>
        <end position="415"/>
    </location>
</feature>
<dbReference type="GO" id="GO:0004222">
    <property type="term" value="F:metalloendopeptidase activity"/>
    <property type="evidence" value="ECO:0007669"/>
    <property type="project" value="TreeGrafter"/>
</dbReference>
<feature type="domain" description="Peptidase M16 C-terminal" evidence="7">
    <location>
        <begin position="56"/>
        <end position="144"/>
    </location>
</feature>
<dbReference type="OrthoDB" id="952271at2759"/>
<dbReference type="GO" id="GO:0051603">
    <property type="term" value="P:proteolysis involved in protein catabolic process"/>
    <property type="evidence" value="ECO:0007669"/>
    <property type="project" value="TreeGrafter"/>
</dbReference>
<reference evidence="10" key="1">
    <citation type="submission" date="2025-08" db="UniProtKB">
        <authorList>
            <consortium name="RefSeq"/>
        </authorList>
    </citation>
    <scope>IDENTIFICATION</scope>
</reference>
<keyword evidence="2" id="KW-0645">Protease</keyword>
<dbReference type="Proteomes" id="UP000504615">
    <property type="component" value="Unplaced"/>
</dbReference>
<protein>
    <submittedName>
        <fullName evidence="10">Insulin-degrading enzyme-like</fullName>
    </submittedName>
</protein>
<accession>A0A8N1S4R0</accession>
<dbReference type="PANTHER" id="PTHR43690">
    <property type="entry name" value="NARDILYSIN"/>
    <property type="match status" value="1"/>
</dbReference>
<evidence type="ECO:0000259" key="8">
    <source>
        <dbReference type="Pfam" id="PF16187"/>
    </source>
</evidence>
<keyword evidence="4" id="KW-0378">Hydrolase</keyword>
<keyword evidence="3" id="KW-0479">Metal-binding</keyword>
<evidence type="ECO:0000256" key="2">
    <source>
        <dbReference type="ARBA" id="ARBA00022670"/>
    </source>
</evidence>
<dbReference type="Gene3D" id="3.30.830.10">
    <property type="entry name" value="Metalloenzyme, LuxS/M16 peptidase-like"/>
    <property type="match status" value="2"/>
</dbReference>
<organism evidence="9 10">
    <name type="scientific">Pogonomyrmex barbatus</name>
    <name type="common">red harvester ant</name>
    <dbReference type="NCBI Taxonomy" id="144034"/>
    <lineage>
        <taxon>Eukaryota</taxon>
        <taxon>Metazoa</taxon>
        <taxon>Ecdysozoa</taxon>
        <taxon>Arthropoda</taxon>
        <taxon>Hexapoda</taxon>
        <taxon>Insecta</taxon>
        <taxon>Pterygota</taxon>
        <taxon>Neoptera</taxon>
        <taxon>Endopterygota</taxon>
        <taxon>Hymenoptera</taxon>
        <taxon>Apocrita</taxon>
        <taxon>Aculeata</taxon>
        <taxon>Formicoidea</taxon>
        <taxon>Formicidae</taxon>
        <taxon>Myrmicinae</taxon>
        <taxon>Pogonomyrmex</taxon>
    </lineage>
</organism>
<dbReference type="GO" id="GO:0005829">
    <property type="term" value="C:cytosol"/>
    <property type="evidence" value="ECO:0007669"/>
    <property type="project" value="TreeGrafter"/>
</dbReference>
<evidence type="ECO:0000259" key="7">
    <source>
        <dbReference type="Pfam" id="PF05193"/>
    </source>
</evidence>
<sequence>MLTDKRVEKRFDHIVRSHNDKRLYRGLLLSNKMKVLLISDPTTNKSAAAMDVNTGNYPTKYITYLIEHQGEGSLLSVLTAKGWCTSLRAESLDDFNGYGSFNIHVDLTLEGSLNVLDIVQLIFQYINILKLHGPVEWIYNEYRDIAYTNFRFKEIDNLLSYVRNLAQSLQICHMKDVLWAGHIFTEWRPNLITQIMNNLTLEKVRIHLVAIEYDTTATERWYGTLFDKTEITEELLDISNNASYNSDLKFPSKKNEFITTKFDIKPETDVIKIIKLENGHFLYEIKDTSLKNSCAIVYYQIGLQSTESNVLLDLLVQIISQPFYNTLRTKEQLGYAMYTTVHKTINVQGLKILIQSDKQPQYIEKRINLFIDSMLDYITTMPEEQFEKYKEAVAVSYLEKPKTLSAQSTLYWNEIITQQYNFNRVNIEVSYLKTVTRQQLLNFYKKNVYNKAQYAKLSIHISDISKDISEDSVRNIIEQVDSSVDEEIKKINIVSFKNNQTLYPLLKPLNEYPKKGLCFSKF</sequence>
<dbReference type="Pfam" id="PF16187">
    <property type="entry name" value="Peptidase_M16_M"/>
    <property type="match status" value="1"/>
</dbReference>
<name>A0A8N1S4R0_9HYME</name>
<dbReference type="InterPro" id="IPR007863">
    <property type="entry name" value="Peptidase_M16_C"/>
</dbReference>
<evidence type="ECO:0000256" key="4">
    <source>
        <dbReference type="ARBA" id="ARBA00022801"/>
    </source>
</evidence>
<evidence type="ECO:0000313" key="9">
    <source>
        <dbReference type="Proteomes" id="UP000504615"/>
    </source>
</evidence>
<gene>
    <name evidence="10" type="primary">LOC105423075</name>
</gene>
<dbReference type="GeneID" id="105423075"/>
<dbReference type="Pfam" id="PF05193">
    <property type="entry name" value="Peptidase_M16_C"/>
    <property type="match status" value="1"/>
</dbReference>
<dbReference type="InterPro" id="IPR050626">
    <property type="entry name" value="Peptidase_M16"/>
</dbReference>